<evidence type="ECO:0000256" key="1">
    <source>
        <dbReference type="SAM" id="MobiDB-lite"/>
    </source>
</evidence>
<evidence type="ECO:0000313" key="2">
    <source>
        <dbReference type="EMBL" id="ANY80639.1"/>
    </source>
</evidence>
<dbReference type="EMBL" id="CP016616">
    <property type="protein sequence ID" value="ANY80639.1"/>
    <property type="molecule type" value="Genomic_DNA"/>
</dbReference>
<reference evidence="2" key="1">
    <citation type="submission" date="2016-07" db="EMBL/GenBank/DDBJ databases">
        <title>Microvirga ossetica sp. nov. a new species of rhizobia isolated from root nodules of the legume species Vicia alpestris Steven originated from North Ossetia region in the Caucasus.</title>
        <authorList>
            <person name="Safronova V.I."/>
            <person name="Kuznetsova I.G."/>
            <person name="Sazanova A.L."/>
            <person name="Belimov A."/>
            <person name="Andronov E."/>
            <person name="Osledkin Y.S."/>
            <person name="Onishchuk O.P."/>
            <person name="Kurchak O.N."/>
            <person name="Shaposhnikov A.I."/>
            <person name="Willems A."/>
            <person name="Tikhonovich I.A."/>
        </authorList>
    </citation>
    <scope>NUCLEOTIDE SEQUENCE [LARGE SCALE GENOMIC DNA]</scope>
    <source>
        <strain evidence="2">V5/3M</strain>
    </source>
</reference>
<dbReference type="AlphaFoldDB" id="A0A1B2EL10"/>
<organism evidence="2">
    <name type="scientific">Microvirga ossetica</name>
    <dbReference type="NCBI Taxonomy" id="1882682"/>
    <lineage>
        <taxon>Bacteria</taxon>
        <taxon>Pseudomonadati</taxon>
        <taxon>Pseudomonadota</taxon>
        <taxon>Alphaproteobacteria</taxon>
        <taxon>Hyphomicrobiales</taxon>
        <taxon>Methylobacteriaceae</taxon>
        <taxon>Microvirga</taxon>
    </lineage>
</organism>
<proteinExistence type="predicted"/>
<sequence length="220" mass="23870">MRHDLPIPPGHLGLGDAFDLAFARLEDATRIVRVADPTVQIAARLWGHDRAALVREEKARARVEALIRAALATGVLTAFCYSPNGGVWGQIPTRAGWSRRSDFPGLDTFLDSGEGPDVGGSPVFVERAAFMSWMAAASRKAGIRPGRKGRPSVMQLVLAEYGRRAEMGAFEGLPLVAVAHDLQAWFKQTHSDLPAPSPSTIEKHLRKSRSDGDAPKTNKK</sequence>
<feature type="compositionally biased region" description="Basic and acidic residues" evidence="1">
    <location>
        <begin position="208"/>
        <end position="220"/>
    </location>
</feature>
<name>A0A1B2EL10_9HYPH</name>
<dbReference type="OrthoDB" id="8222794at2"/>
<protein>
    <submittedName>
        <fullName evidence="2">Uncharacterized protein</fullName>
    </submittedName>
</protein>
<accession>A0A1B2EL10</accession>
<feature type="region of interest" description="Disordered" evidence="1">
    <location>
        <begin position="190"/>
        <end position="220"/>
    </location>
</feature>
<dbReference type="KEGG" id="moc:BB934_22390"/>
<gene>
    <name evidence="2" type="ORF">BB934_22390</name>
</gene>
<dbReference type="RefSeq" id="WP_099511677.1">
    <property type="nucleotide sequence ID" value="NZ_CP016616.1"/>
</dbReference>